<organism evidence="1 2">
    <name type="scientific">Emiliania huxleyi virus 86 (isolate United Kingdom/English Channel/1999)</name>
    <name type="common">EhV-86</name>
    <dbReference type="NCBI Taxonomy" id="654925"/>
    <lineage>
        <taxon>Viruses</taxon>
        <taxon>Varidnaviria</taxon>
        <taxon>Bamfordvirae</taxon>
        <taxon>Nucleocytoviricota</taxon>
        <taxon>Megaviricetes</taxon>
        <taxon>Algavirales</taxon>
        <taxon>Phycodnaviridae</taxon>
        <taxon>Coccolithovirus</taxon>
        <taxon>Coccolithovirus huxleyi</taxon>
        <taxon>Emiliania huxleyi virus 86</taxon>
    </lineage>
</organism>
<dbReference type="EMBL" id="AJ890364">
    <property type="protein sequence ID" value="CAI65427.1"/>
    <property type="molecule type" value="Genomic_DNA"/>
</dbReference>
<dbReference type="RefSeq" id="YP_293758.1">
    <property type="nucleotide sequence ID" value="NC_007346.1"/>
</dbReference>
<accession>Q4A3B7</accession>
<dbReference type="Proteomes" id="UP000000863">
    <property type="component" value="Segment"/>
</dbReference>
<sequence length="205" mass="24091">MLKHFYKNHKEALNTISEQKNDIECNNGICKRSLSIPDGVYNNWYSNMQSITETDNQEAIQRKFSVLCSRLFENKEDYYLSHGSAEESIVRDRGNHLYISYENIDHKKVKQQFKDAFIIFRKHMQHTDKLSLIVDTRTLTMYATAKYLINTSYTDHILGYLLMETLEKPIYSIEIYSTNMLVKSCIRKIINASSITSNTEHFIIH</sequence>
<name>Q4A3B7_EHV8U</name>
<keyword evidence="2" id="KW-1185">Reference proteome</keyword>
<gene>
    <name evidence="1" type="ORF">EhV004</name>
</gene>
<protein>
    <submittedName>
        <fullName evidence="1">Uncharacterized protein</fullName>
    </submittedName>
</protein>
<dbReference type="GeneID" id="3654656"/>
<reference evidence="1 2" key="1">
    <citation type="journal article" date="2005" name="Science">
        <title>Complete genome sequence and lytic phase transcription profile of a Coccolithovirus.</title>
        <authorList>
            <person name="Wilson W.H."/>
            <person name="Schroeder D.C."/>
            <person name="Allen M.J."/>
            <person name="Holden M.T.G."/>
            <person name="Parkhill J."/>
            <person name="Barrell B.G."/>
            <person name="Churcher C."/>
            <person name="Hamlin N."/>
            <person name="Mungall K."/>
            <person name="Norbertczak H."/>
            <person name="Quail M.A."/>
            <person name="Price C."/>
            <person name="Rabbinowitsch E."/>
            <person name="Walker D."/>
            <person name="Craigon M."/>
            <person name="Roy D."/>
            <person name="Ghazal P."/>
        </authorList>
    </citation>
    <scope>NUCLEOTIDE SEQUENCE [LARGE SCALE GENOMIC DNA]</scope>
    <source>
        <strain evidence="2">Isolate United Kingdom/English Channel/1999</strain>
    </source>
</reference>
<evidence type="ECO:0000313" key="1">
    <source>
        <dbReference type="EMBL" id="CAI65427.1"/>
    </source>
</evidence>
<proteinExistence type="predicted"/>
<dbReference type="KEGG" id="vg:3654656"/>
<evidence type="ECO:0000313" key="2">
    <source>
        <dbReference type="Proteomes" id="UP000000863"/>
    </source>
</evidence>
<organismHost>
    <name type="scientific">Emiliania huxleyi</name>
    <name type="common">Coccolithophore</name>
    <name type="synonym">Pontosphaera huxleyi</name>
    <dbReference type="NCBI Taxonomy" id="2903"/>
</organismHost>